<feature type="compositionally biased region" description="Basic and acidic residues" evidence="1">
    <location>
        <begin position="106"/>
        <end position="115"/>
    </location>
</feature>
<evidence type="ECO:0000313" key="4">
    <source>
        <dbReference type="Proteomes" id="UP000738359"/>
    </source>
</evidence>
<name>A0A9P6IUN2_MORAP</name>
<dbReference type="EMBL" id="JAAAHY010001508">
    <property type="protein sequence ID" value="KAF9948604.1"/>
    <property type="molecule type" value="Genomic_DNA"/>
</dbReference>
<proteinExistence type="predicted"/>
<evidence type="ECO:0000256" key="1">
    <source>
        <dbReference type="SAM" id="MobiDB-lite"/>
    </source>
</evidence>
<dbReference type="Proteomes" id="UP000738359">
    <property type="component" value="Unassembled WGS sequence"/>
</dbReference>
<keyword evidence="2" id="KW-0472">Membrane</keyword>
<feature type="region of interest" description="Disordered" evidence="1">
    <location>
        <begin position="287"/>
        <end position="319"/>
    </location>
</feature>
<feature type="compositionally biased region" description="Low complexity" evidence="1">
    <location>
        <begin position="722"/>
        <end position="770"/>
    </location>
</feature>
<feature type="region of interest" description="Disordered" evidence="1">
    <location>
        <begin position="618"/>
        <end position="666"/>
    </location>
</feature>
<feature type="compositionally biased region" description="Low complexity" evidence="1">
    <location>
        <begin position="287"/>
        <end position="297"/>
    </location>
</feature>
<feature type="region of interest" description="Disordered" evidence="1">
    <location>
        <begin position="836"/>
        <end position="891"/>
    </location>
</feature>
<feature type="compositionally biased region" description="Low complexity" evidence="1">
    <location>
        <begin position="618"/>
        <end position="636"/>
    </location>
</feature>
<evidence type="ECO:0000256" key="2">
    <source>
        <dbReference type="SAM" id="Phobius"/>
    </source>
</evidence>
<feature type="region of interest" description="Disordered" evidence="1">
    <location>
        <begin position="787"/>
        <end position="821"/>
    </location>
</feature>
<dbReference type="OrthoDB" id="2444597at2759"/>
<reference evidence="3" key="1">
    <citation type="journal article" date="2020" name="Fungal Divers.">
        <title>Resolving the Mortierellaceae phylogeny through synthesis of multi-gene phylogenetics and phylogenomics.</title>
        <authorList>
            <person name="Vandepol N."/>
            <person name="Liber J."/>
            <person name="Desiro A."/>
            <person name="Na H."/>
            <person name="Kennedy M."/>
            <person name="Barry K."/>
            <person name="Grigoriev I.V."/>
            <person name="Miller A.N."/>
            <person name="O'Donnell K."/>
            <person name="Stajich J.E."/>
            <person name="Bonito G."/>
        </authorList>
    </citation>
    <scope>NUCLEOTIDE SEQUENCE</scope>
    <source>
        <strain evidence="3">CK1249</strain>
    </source>
</reference>
<feature type="region of interest" description="Disordered" evidence="1">
    <location>
        <begin position="100"/>
        <end position="128"/>
    </location>
</feature>
<feature type="compositionally biased region" description="Polar residues" evidence="1">
    <location>
        <begin position="638"/>
        <end position="654"/>
    </location>
</feature>
<accession>A0A9P6IUN2</accession>
<organism evidence="3 4">
    <name type="scientific">Mortierella alpina</name>
    <name type="common">Oleaginous fungus</name>
    <name type="synonym">Mortierella renispora</name>
    <dbReference type="NCBI Taxonomy" id="64518"/>
    <lineage>
        <taxon>Eukaryota</taxon>
        <taxon>Fungi</taxon>
        <taxon>Fungi incertae sedis</taxon>
        <taxon>Mucoromycota</taxon>
        <taxon>Mortierellomycotina</taxon>
        <taxon>Mortierellomycetes</taxon>
        <taxon>Mortierellales</taxon>
        <taxon>Mortierellaceae</taxon>
        <taxon>Mortierella</taxon>
    </lineage>
</organism>
<protein>
    <submittedName>
        <fullName evidence="3">Uncharacterized protein</fullName>
    </submittedName>
</protein>
<feature type="region of interest" description="Disordered" evidence="1">
    <location>
        <begin position="722"/>
        <end position="772"/>
    </location>
</feature>
<dbReference type="AlphaFoldDB" id="A0A9P6IUN2"/>
<feature type="transmembrane region" description="Helical" evidence="2">
    <location>
        <begin position="28"/>
        <end position="49"/>
    </location>
</feature>
<keyword evidence="2" id="KW-0812">Transmembrane</keyword>
<feature type="region of interest" description="Disordered" evidence="1">
    <location>
        <begin position="378"/>
        <end position="397"/>
    </location>
</feature>
<keyword evidence="2" id="KW-1133">Transmembrane helix</keyword>
<comment type="caution">
    <text evidence="3">The sequence shown here is derived from an EMBL/GenBank/DDBJ whole genome shotgun (WGS) entry which is preliminary data.</text>
</comment>
<gene>
    <name evidence="3" type="ORF">BGZ70_002148</name>
</gene>
<feature type="compositionally biased region" description="Basic residues" evidence="1">
    <location>
        <begin position="796"/>
        <end position="806"/>
    </location>
</feature>
<keyword evidence="4" id="KW-1185">Reference proteome</keyword>
<sequence>MRWYKIRNGSNCDAVPSMYQHFCRTTKAAVVTTYLVAVLWMGWCGWWAYKTQLYKGVLAMVLRRPEAFNAQSGQSEQRDDITIVMPDDRITASPIEINQRVQEQPEQEKKQDSHHASSSQRPQKNKDLTLTVPELGERGADSNGSMSNVSGSSSLGLGIDICNSNFMEGSDYLCSSPEKESHDDTGAIGGIEANGGRMGKDSNHSKIWQGGVNPRSDNPRTRADQIHASVQQHSGRPFVERTHSGHATTIATPSNRDDMISAAHAANTRNRSNSDFGVVAGRSSTISSNAANSTPSIGITNDQGESSAAAVERSRSERMRDHAKIFRPARSTSAVIHEAYSNRGTPVLQSSGGSSREVSGFPHSPSPSMMLLMKNSSATPYSPSIHQPTTPTTPVISRGGMGYMGKETMKALNTLPRSTSVGQMAVPNSVGASGSRAPSVQASPMVMSTPGVDFTVTETPCSLRSHRSMSSFLGPGLPSAAAVAAGGGMGLPFYQQSQAEAFAAEQSMDEHLRALRRRSYVAEAMQSPAAGSIASLDSLSTEDPSFARAASVFSPGSPAAAAAAAAVAASGGAGIGAGGFRMSFSSPNIANLRKRSSLGLKSVLSSIVSTPVALSEASSFSSSTSSGSSASSSPRSPNMVQSPTGSCSDTSTSLRRQDQQQQQQMVSAQELLLAEYGDLIPPRPLYSSEPLIGHSPPFTKLEMFNPSGNDPFSAESMFTATSPSAAPFSRPRSASMSSANTTHSIMTTRTSSSVSSDSNASTTSTLTSLSNEEKRHYKMNLLSKSFSSTSEIKGSSHSHSHKRSKGHSREGSPMSSSSSSSSFINRILIGTQHHLHPQQLQQQQQEEQEQQGVKGKGVGPFRESSGFRSKKTPRGVKSANSVPAPTKKFPVHGDLSQYAWDYRKEMPAD</sequence>
<feature type="compositionally biased region" description="Polar residues" evidence="1">
    <location>
        <begin position="378"/>
        <end position="395"/>
    </location>
</feature>
<evidence type="ECO:0000313" key="3">
    <source>
        <dbReference type="EMBL" id="KAF9948604.1"/>
    </source>
</evidence>